<dbReference type="PANTHER" id="PTHR12483">
    <property type="entry name" value="SOLUTE CARRIER FAMILY 31 COPPER TRANSPORTERS"/>
    <property type="match status" value="1"/>
</dbReference>
<keyword evidence="4" id="KW-0813">Transport</keyword>
<keyword evidence="2 4" id="KW-1133">Transmembrane helix</keyword>
<dbReference type="GO" id="GO:0016020">
    <property type="term" value="C:membrane"/>
    <property type="evidence" value="ECO:0007669"/>
    <property type="project" value="UniProtKB-SubCell"/>
</dbReference>
<proteinExistence type="inferred from homology"/>
<evidence type="ECO:0000256" key="1">
    <source>
        <dbReference type="ARBA" id="ARBA00022692"/>
    </source>
</evidence>
<protein>
    <recommendedName>
        <fullName evidence="4">Copper transport protein</fullName>
    </recommendedName>
</protein>
<feature type="transmembrane region" description="Helical" evidence="4">
    <location>
        <begin position="94"/>
        <end position="113"/>
    </location>
</feature>
<evidence type="ECO:0000256" key="3">
    <source>
        <dbReference type="ARBA" id="ARBA00023136"/>
    </source>
</evidence>
<gene>
    <name evidence="5" type="primary">CSON011899</name>
</gene>
<keyword evidence="4" id="KW-0186">Copper</keyword>
<dbReference type="GO" id="GO:0005375">
    <property type="term" value="F:copper ion transmembrane transporter activity"/>
    <property type="evidence" value="ECO:0007669"/>
    <property type="project" value="UniProtKB-UniRule"/>
</dbReference>
<keyword evidence="3 4" id="KW-0472">Membrane</keyword>
<organism evidence="5">
    <name type="scientific">Culicoides sonorensis</name>
    <name type="common">Biting midge</name>
    <dbReference type="NCBI Taxonomy" id="179676"/>
    <lineage>
        <taxon>Eukaryota</taxon>
        <taxon>Metazoa</taxon>
        <taxon>Ecdysozoa</taxon>
        <taxon>Arthropoda</taxon>
        <taxon>Hexapoda</taxon>
        <taxon>Insecta</taxon>
        <taxon>Pterygota</taxon>
        <taxon>Neoptera</taxon>
        <taxon>Endopterygota</taxon>
        <taxon>Diptera</taxon>
        <taxon>Nematocera</taxon>
        <taxon>Chironomoidea</taxon>
        <taxon>Ceratopogonidae</taxon>
        <taxon>Ceratopogoninae</taxon>
        <taxon>Culicoides</taxon>
        <taxon>Monoculicoides</taxon>
    </lineage>
</organism>
<feature type="transmembrane region" description="Helical" evidence="4">
    <location>
        <begin position="119"/>
        <end position="138"/>
    </location>
</feature>
<sequence>MGIETHSHGRENGGCDMIMLFHGGVCETIFFNSWTTHTLGPFIGTAIAIFFLTILHEGLKFLRERYYDEERRMERSLPRDDRRKTFSSFLCNKYHLVQTLMHFIQVTLAYALMLIYMNFNYYQCLAILLGFAVGYFIFGWAQKSTTDTNDCCY</sequence>
<dbReference type="Pfam" id="PF04145">
    <property type="entry name" value="Ctr"/>
    <property type="match status" value="1"/>
</dbReference>
<keyword evidence="4" id="KW-0406">Ion transport</keyword>
<reference evidence="5" key="1">
    <citation type="submission" date="2018-07" db="EMBL/GenBank/DDBJ databases">
        <authorList>
            <person name="Quirk P.G."/>
            <person name="Krulwich T.A."/>
        </authorList>
    </citation>
    <scope>NUCLEOTIDE SEQUENCE</scope>
</reference>
<comment type="subcellular location">
    <subcellularLocation>
        <location evidence="4">Membrane</location>
        <topology evidence="4">Multi-pass membrane protein</topology>
    </subcellularLocation>
</comment>
<accession>A0A336M467</accession>
<dbReference type="VEuPathDB" id="VectorBase:CSON011899"/>
<dbReference type="OMA" id="CETIFFN"/>
<dbReference type="InterPro" id="IPR007274">
    <property type="entry name" value="Cop_transporter"/>
</dbReference>
<name>A0A336M467_CULSO</name>
<evidence type="ECO:0000256" key="4">
    <source>
        <dbReference type="RuleBase" id="RU367022"/>
    </source>
</evidence>
<comment type="similarity">
    <text evidence="4">Belongs to the copper transporter (Ctr) (TC 1.A.56) family. SLC31A subfamily.</text>
</comment>
<keyword evidence="1 4" id="KW-0812">Transmembrane</keyword>
<dbReference type="AlphaFoldDB" id="A0A336M467"/>
<dbReference type="PANTHER" id="PTHR12483:SF115">
    <property type="entry name" value="COPPER TRANSPORT PROTEIN"/>
    <property type="match status" value="1"/>
</dbReference>
<dbReference type="EMBL" id="UFQT01000538">
    <property type="protein sequence ID" value="SSX25064.1"/>
    <property type="molecule type" value="Genomic_DNA"/>
</dbReference>
<feature type="transmembrane region" description="Helical" evidence="4">
    <location>
        <begin position="42"/>
        <end position="62"/>
    </location>
</feature>
<evidence type="ECO:0000256" key="2">
    <source>
        <dbReference type="ARBA" id="ARBA00022989"/>
    </source>
</evidence>
<keyword evidence="4" id="KW-0187">Copper transport</keyword>
<evidence type="ECO:0000313" key="5">
    <source>
        <dbReference type="EMBL" id="SSX25064.1"/>
    </source>
</evidence>